<keyword evidence="3" id="KW-1185">Reference proteome</keyword>
<dbReference type="PANTHER" id="PTHR21248">
    <property type="entry name" value="CARDIOLIPIN SYNTHASE"/>
    <property type="match status" value="1"/>
</dbReference>
<evidence type="ECO:0000313" key="2">
    <source>
        <dbReference type="EMBL" id="SFU64555.1"/>
    </source>
</evidence>
<dbReference type="GO" id="GO:0032049">
    <property type="term" value="P:cardiolipin biosynthetic process"/>
    <property type="evidence" value="ECO:0007669"/>
    <property type="project" value="UniProtKB-ARBA"/>
</dbReference>
<accession>A0A1I7HUZ8</accession>
<gene>
    <name evidence="2" type="ORF">SAMN04487955_105117</name>
</gene>
<protein>
    <submittedName>
        <fullName evidence="2">Phosphatidylserine/phosphatidylglycerophosphate/cardiolipin synthase</fullName>
    </submittedName>
</protein>
<dbReference type="SUPFAM" id="SSF56024">
    <property type="entry name" value="Phospholipase D/nuclease"/>
    <property type="match status" value="2"/>
</dbReference>
<dbReference type="Proteomes" id="UP000198693">
    <property type="component" value="Unassembled WGS sequence"/>
</dbReference>
<sequence>MRAWLIGLLLAAATAWLTTAWWHGRKPLPPGLHVAAPWRPAAGVGLLLDETFLDARGRWCHRRAIFAEWRRLIAQARRLVVIDLFLLDDGPLGRLLCRALIRRKAQVPELEVLVLVDPINHCYGGRPAPQLEALRRAGVRVISSDLSLGHDPNPAWTALWRGLFRPLGNTTRGGWLPDPLGPGRVTLRSYLALLNLNANHRKTLVVDHGDGWRAVVSSANADSDSRDYRNAALRLAGPAALDLLHSEMSLARHSGLTPLPRCPAPPHDAAATALPRLRLLTEGAIRDALLAILDDTRPGETLELCAYYLAHRGVIRTLLDAHRRGVTLHLLLDPNDSHFGRKSPGIPNRQTARELARAGLAIRWCGDARAHAHGKWLLRHSGARPATLLIGSANLSRRSLDDYNFEANIQLEAATDHPVIHQARECFARYWHNRHGEIHSRPFSVYNDATAWRYWRYRLMEASGWSTF</sequence>
<dbReference type="RefSeq" id="WP_089795032.1">
    <property type="nucleotide sequence ID" value="NZ_FPBP01000005.1"/>
</dbReference>
<dbReference type="InterPro" id="IPR025202">
    <property type="entry name" value="PLD-like_dom"/>
</dbReference>
<dbReference type="PANTHER" id="PTHR21248:SF22">
    <property type="entry name" value="PHOSPHOLIPASE D"/>
    <property type="match status" value="1"/>
</dbReference>
<dbReference type="OrthoDB" id="92272at2"/>
<dbReference type="GO" id="GO:0030572">
    <property type="term" value="F:phosphatidyltransferase activity"/>
    <property type="evidence" value="ECO:0007669"/>
    <property type="project" value="UniProtKB-ARBA"/>
</dbReference>
<dbReference type="Gene3D" id="3.30.870.10">
    <property type="entry name" value="Endonuclease Chain A"/>
    <property type="match status" value="2"/>
</dbReference>
<evidence type="ECO:0000259" key="1">
    <source>
        <dbReference type="PROSITE" id="PS50035"/>
    </source>
</evidence>
<feature type="domain" description="PLD phosphodiesterase" evidence="1">
    <location>
        <begin position="195"/>
        <end position="225"/>
    </location>
</feature>
<proteinExistence type="predicted"/>
<dbReference type="InterPro" id="IPR001736">
    <property type="entry name" value="PLipase_D/transphosphatidylase"/>
</dbReference>
<dbReference type="STRING" id="463301.SAMN04487955_105117"/>
<dbReference type="Pfam" id="PF13091">
    <property type="entry name" value="PLDc_2"/>
    <property type="match status" value="1"/>
</dbReference>
<dbReference type="AlphaFoldDB" id="A0A1I7HUZ8"/>
<dbReference type="PROSITE" id="PS50035">
    <property type="entry name" value="PLD"/>
    <property type="match status" value="1"/>
</dbReference>
<reference evidence="3" key="1">
    <citation type="submission" date="2016-10" db="EMBL/GenBank/DDBJ databases">
        <authorList>
            <person name="Varghese N."/>
            <person name="Submissions S."/>
        </authorList>
    </citation>
    <scope>NUCLEOTIDE SEQUENCE [LARGE SCALE GENOMIC DNA]</scope>
    <source>
        <strain evidence="3">CGMCC 1.6981</strain>
    </source>
</reference>
<dbReference type="EMBL" id="FPBP01000005">
    <property type="protein sequence ID" value="SFU64555.1"/>
    <property type="molecule type" value="Genomic_DNA"/>
</dbReference>
<organism evidence="2 3">
    <name type="scientific">Halomonas korlensis</name>
    <dbReference type="NCBI Taxonomy" id="463301"/>
    <lineage>
        <taxon>Bacteria</taxon>
        <taxon>Pseudomonadati</taxon>
        <taxon>Pseudomonadota</taxon>
        <taxon>Gammaproteobacteria</taxon>
        <taxon>Oceanospirillales</taxon>
        <taxon>Halomonadaceae</taxon>
        <taxon>Halomonas</taxon>
    </lineage>
</organism>
<evidence type="ECO:0000313" key="3">
    <source>
        <dbReference type="Proteomes" id="UP000198693"/>
    </source>
</evidence>
<name>A0A1I7HUZ8_9GAMM</name>